<dbReference type="Pfam" id="PF00392">
    <property type="entry name" value="GntR"/>
    <property type="match status" value="1"/>
</dbReference>
<dbReference type="SUPFAM" id="SSF64288">
    <property type="entry name" value="Chorismate lyase-like"/>
    <property type="match status" value="1"/>
</dbReference>
<dbReference type="InterPro" id="IPR011663">
    <property type="entry name" value="UTRA"/>
</dbReference>
<evidence type="ECO:0000313" key="6">
    <source>
        <dbReference type="EMBL" id="PQM47761.1"/>
    </source>
</evidence>
<dbReference type="InterPro" id="IPR028978">
    <property type="entry name" value="Chorismate_lyase_/UTRA_dom_sf"/>
</dbReference>
<evidence type="ECO:0000313" key="7">
    <source>
        <dbReference type="Proteomes" id="UP000179734"/>
    </source>
</evidence>
<dbReference type="PROSITE" id="PS50949">
    <property type="entry name" value="HTH_GNTR"/>
    <property type="match status" value="1"/>
</dbReference>
<keyword evidence="3" id="KW-0804">Transcription</keyword>
<reference evidence="5 7" key="1">
    <citation type="submission" date="2016-10" db="EMBL/GenBank/DDBJ databases">
        <title>Genome sequence of Mycobacterium talmonii.</title>
        <authorList>
            <person name="Greninger A.L."/>
            <person name="Elliott B."/>
            <person name="Vasireddy S."/>
            <person name="Vasireddy R."/>
        </authorList>
    </citation>
    <scope>NUCLEOTIDE SEQUENCE [LARGE SCALE GENOMIC DNA]</scope>
    <source>
        <strain evidence="5">MO-5499</strain>
        <strain evidence="7">NE-TNMC-100812</strain>
    </source>
</reference>
<dbReference type="GO" id="GO:0003700">
    <property type="term" value="F:DNA-binding transcription factor activity"/>
    <property type="evidence" value="ECO:0007669"/>
    <property type="project" value="InterPro"/>
</dbReference>
<reference evidence="6 8" key="2">
    <citation type="journal article" date="2017" name="Int. J. Syst. Evol. Microbiol.">
        <title>Mycobacterium talmoniae sp. nov., a slowly growing mycobacterium isolated from human respiratory samples.</title>
        <authorList>
            <person name="Davidson R.M."/>
            <person name="DeGroote M.A."/>
            <person name="Marola J.L."/>
            <person name="Buss S."/>
            <person name="Jones V."/>
            <person name="McNeil M.R."/>
            <person name="Freifeld A.G."/>
            <person name="Elaine Epperson L."/>
            <person name="Hasan N.A."/>
            <person name="Jackson M."/>
            <person name="Iwen P.C."/>
            <person name="Salfinger M."/>
            <person name="Strong M."/>
        </authorList>
    </citation>
    <scope>NUCLEOTIDE SEQUENCE [LARGE SCALE GENOMIC DNA]</scope>
    <source>
        <strain evidence="6 8">ATCC BAA-2683</strain>
    </source>
</reference>
<evidence type="ECO:0000313" key="8">
    <source>
        <dbReference type="Proteomes" id="UP000238296"/>
    </source>
</evidence>
<dbReference type="GO" id="GO:0003677">
    <property type="term" value="F:DNA binding"/>
    <property type="evidence" value="ECO:0007669"/>
    <property type="project" value="UniProtKB-KW"/>
</dbReference>
<sequence>MATMQEVSDKAGPVSTDAGVPLHRQLFLVLHDEIARGVLSPGGALPTEQALCDQFGVSRITVRRALADLAEQGYIERRQGVGSFVRPRAPSGATTGGSYLDGLRRVQFETKVEVLERDLRTPPAAVAAALGAPGEVLHVLRVRRERRTREPLMVTEAWLPADLADALTAAALRREPLYELLAAAGVAVDRMQHEITAEIAGPRTARLLDTAIGSPLLRINRLAFVAGLPHHQLSILLSPNRSRVLMSQSAAELETGEAFAVAHDVGRESGHRR</sequence>
<evidence type="ECO:0000256" key="3">
    <source>
        <dbReference type="ARBA" id="ARBA00023163"/>
    </source>
</evidence>
<dbReference type="Proteomes" id="UP000179734">
    <property type="component" value="Unassembled WGS sequence"/>
</dbReference>
<dbReference type="PANTHER" id="PTHR44846">
    <property type="entry name" value="MANNOSYL-D-GLYCERATE TRANSPORT/METABOLISM SYSTEM REPRESSOR MNGR-RELATED"/>
    <property type="match status" value="1"/>
</dbReference>
<dbReference type="CDD" id="cd07377">
    <property type="entry name" value="WHTH_GntR"/>
    <property type="match status" value="1"/>
</dbReference>
<reference evidence="6" key="3">
    <citation type="submission" date="2018-01" db="EMBL/GenBank/DDBJ databases">
        <authorList>
            <person name="Gaut B.S."/>
            <person name="Morton B.R."/>
            <person name="Clegg M.T."/>
            <person name="Duvall M.R."/>
        </authorList>
    </citation>
    <scope>NUCLEOTIDE SEQUENCE</scope>
    <source>
        <strain evidence="6">ATCC BAA-2683</strain>
    </source>
</reference>
<dbReference type="EMBL" id="PPEA01000281">
    <property type="protein sequence ID" value="PQM47761.1"/>
    <property type="molecule type" value="Genomic_DNA"/>
</dbReference>
<gene>
    <name evidence="6" type="primary">mngR</name>
    <name evidence="5" type="ORF">BKN37_15730</name>
    <name evidence="6" type="ORF">C1Y40_02023</name>
</gene>
<keyword evidence="7" id="KW-1185">Reference proteome</keyword>
<accession>A0A1S1NFV2</accession>
<dbReference type="InterPro" id="IPR050679">
    <property type="entry name" value="Bact_HTH_transcr_reg"/>
</dbReference>
<dbReference type="InterPro" id="IPR000524">
    <property type="entry name" value="Tscrpt_reg_HTH_GntR"/>
</dbReference>
<keyword evidence="2" id="KW-0238">DNA-binding</keyword>
<evidence type="ECO:0000256" key="2">
    <source>
        <dbReference type="ARBA" id="ARBA00023125"/>
    </source>
</evidence>
<dbReference type="Pfam" id="PF07702">
    <property type="entry name" value="UTRA"/>
    <property type="match status" value="1"/>
</dbReference>
<dbReference type="PRINTS" id="PR00035">
    <property type="entry name" value="HTHGNTR"/>
</dbReference>
<dbReference type="Gene3D" id="3.40.1410.10">
    <property type="entry name" value="Chorismate lyase-like"/>
    <property type="match status" value="1"/>
</dbReference>
<organism evidence="5 7">
    <name type="scientific">Mycobacterium talmoniae</name>
    <dbReference type="NCBI Taxonomy" id="1858794"/>
    <lineage>
        <taxon>Bacteria</taxon>
        <taxon>Bacillati</taxon>
        <taxon>Actinomycetota</taxon>
        <taxon>Actinomycetes</taxon>
        <taxon>Mycobacteriales</taxon>
        <taxon>Mycobacteriaceae</taxon>
        <taxon>Mycobacterium</taxon>
    </lineage>
</organism>
<dbReference type="SMART" id="SM00345">
    <property type="entry name" value="HTH_GNTR"/>
    <property type="match status" value="1"/>
</dbReference>
<dbReference type="InterPro" id="IPR036388">
    <property type="entry name" value="WH-like_DNA-bd_sf"/>
</dbReference>
<dbReference type="Proteomes" id="UP000238296">
    <property type="component" value="Unassembled WGS sequence"/>
</dbReference>
<evidence type="ECO:0000313" key="5">
    <source>
        <dbReference type="EMBL" id="OHV02753.1"/>
    </source>
</evidence>
<keyword evidence="1" id="KW-0805">Transcription regulation</keyword>
<name>A0A1S1NFV2_9MYCO</name>
<dbReference type="EMBL" id="MLQM01000086">
    <property type="protein sequence ID" value="OHV02753.1"/>
    <property type="molecule type" value="Genomic_DNA"/>
</dbReference>
<evidence type="ECO:0000259" key="4">
    <source>
        <dbReference type="PROSITE" id="PS50949"/>
    </source>
</evidence>
<dbReference type="PANTHER" id="PTHR44846:SF1">
    <property type="entry name" value="MANNOSYL-D-GLYCERATE TRANSPORT_METABOLISM SYSTEM REPRESSOR MNGR-RELATED"/>
    <property type="match status" value="1"/>
</dbReference>
<protein>
    <submittedName>
        <fullName evidence="5">GntR family transcriptional regulator</fullName>
    </submittedName>
    <submittedName>
        <fullName evidence="6">Mannosyl-D-glycerate transport/metabolism system repressor MngR</fullName>
    </submittedName>
</protein>
<dbReference type="Gene3D" id="1.10.10.10">
    <property type="entry name" value="Winged helix-like DNA-binding domain superfamily/Winged helix DNA-binding domain"/>
    <property type="match status" value="1"/>
</dbReference>
<dbReference type="SUPFAM" id="SSF46785">
    <property type="entry name" value="Winged helix' DNA-binding domain"/>
    <property type="match status" value="1"/>
</dbReference>
<feature type="domain" description="HTH gntR-type" evidence="4">
    <location>
        <begin position="20"/>
        <end position="88"/>
    </location>
</feature>
<dbReference type="AlphaFoldDB" id="A0A1S1NFV2"/>
<evidence type="ECO:0000256" key="1">
    <source>
        <dbReference type="ARBA" id="ARBA00023015"/>
    </source>
</evidence>
<comment type="caution">
    <text evidence="5">The sequence shown here is derived from an EMBL/GenBank/DDBJ whole genome shotgun (WGS) entry which is preliminary data.</text>
</comment>
<proteinExistence type="predicted"/>
<dbReference type="InterPro" id="IPR036390">
    <property type="entry name" value="WH_DNA-bd_sf"/>
</dbReference>
<dbReference type="GO" id="GO:0045892">
    <property type="term" value="P:negative regulation of DNA-templated transcription"/>
    <property type="evidence" value="ECO:0007669"/>
    <property type="project" value="TreeGrafter"/>
</dbReference>
<dbReference type="SMART" id="SM00866">
    <property type="entry name" value="UTRA"/>
    <property type="match status" value="1"/>
</dbReference>